<feature type="compositionally biased region" description="Polar residues" evidence="3">
    <location>
        <begin position="75"/>
        <end position="86"/>
    </location>
</feature>
<sequence length="693" mass="77095">MPERPSGPKARPRLAACDPCRSTKNACDHTRPVCMRCLDRGQGDSCVYRADPFKKNKKHRKEARNSAPVEEEPRPQSQSVETSTQGEGPGAPTTHHQYPNPGFLGSSSHSAIYSQMSMYIPGGSIRPDDTPATQADTNPSPFSIACSAQSAESSEDPHLIGRAAYALERLETANIRLLEALVRTWLNTGANLPLATPFVAPAAATILEWTNRPLTSPSTNDDNLAQRSAFLIENTSKPIIITSDLTFDGFASQMLGTNLRWETIGIFVCAAGRAALDVMVFPSLFSNEAGRKAFVKTLTYIGDCCLEICLAFDSLNDLQLILQYENLILNSRVRGDQSFHTWRKMGDLTSSLFSLGYHEKINNSTFTIPAFIIELRRASFARIYSGDKNLAVFLGRPPRICKRYCDFNLPACVMSSGSEPQEIINYIADTHCSAMFATFKEDLLELFRNRHGEGQEERVSALRSDLERKWQELPAHFRLKATLKDCHGNPFQLDFLASTRLDYLHTCFLLDLVSLQQTSEPNQSILTVATQMLALVVETIVLRNGLINSGTSLNWKVAHYGLPAAGVISLALLTRPDGGNKYDMAVPRSRMLQYLCVFVAEIRMGAIIQSEDPNFALFMQATETIQCLLDSAIVWNPPTDISSINLQRNPAFSENWDPYFHLDPWDFEQDFWANLAEHPNIANQGVSNTFSCL</sequence>
<dbReference type="PANTHER" id="PTHR31001">
    <property type="entry name" value="UNCHARACTERIZED TRANSCRIPTIONAL REGULATORY PROTEIN"/>
    <property type="match status" value="1"/>
</dbReference>
<feature type="domain" description="Zn(2)-C6 fungal-type" evidence="4">
    <location>
        <begin position="16"/>
        <end position="48"/>
    </location>
</feature>
<dbReference type="GO" id="GO:0000981">
    <property type="term" value="F:DNA-binding transcription factor activity, RNA polymerase II-specific"/>
    <property type="evidence" value="ECO:0007669"/>
    <property type="project" value="InterPro"/>
</dbReference>
<dbReference type="Pfam" id="PF00172">
    <property type="entry name" value="Zn_clus"/>
    <property type="match status" value="1"/>
</dbReference>
<evidence type="ECO:0000256" key="1">
    <source>
        <dbReference type="ARBA" id="ARBA00004123"/>
    </source>
</evidence>
<name>A0A9P9G3I9_FUSSL</name>
<feature type="region of interest" description="Disordered" evidence="3">
    <location>
        <begin position="120"/>
        <end position="139"/>
    </location>
</feature>
<protein>
    <recommendedName>
        <fullName evidence="4">Zn(2)-C6 fungal-type domain-containing protein</fullName>
    </recommendedName>
</protein>
<evidence type="ECO:0000259" key="4">
    <source>
        <dbReference type="PROSITE" id="PS50048"/>
    </source>
</evidence>
<reference evidence="5" key="1">
    <citation type="journal article" date="2021" name="Nat. Commun.">
        <title>Genetic determinants of endophytism in the Arabidopsis root mycobiome.</title>
        <authorList>
            <person name="Mesny F."/>
            <person name="Miyauchi S."/>
            <person name="Thiergart T."/>
            <person name="Pickel B."/>
            <person name="Atanasova L."/>
            <person name="Karlsson M."/>
            <person name="Huettel B."/>
            <person name="Barry K.W."/>
            <person name="Haridas S."/>
            <person name="Chen C."/>
            <person name="Bauer D."/>
            <person name="Andreopoulos W."/>
            <person name="Pangilinan J."/>
            <person name="LaButti K."/>
            <person name="Riley R."/>
            <person name="Lipzen A."/>
            <person name="Clum A."/>
            <person name="Drula E."/>
            <person name="Henrissat B."/>
            <person name="Kohler A."/>
            <person name="Grigoriev I.V."/>
            <person name="Martin F.M."/>
            <person name="Hacquard S."/>
        </authorList>
    </citation>
    <scope>NUCLEOTIDE SEQUENCE</scope>
    <source>
        <strain evidence="5">FSSC 5 MPI-SDFR-AT-0091</strain>
    </source>
</reference>
<dbReference type="PROSITE" id="PS50048">
    <property type="entry name" value="ZN2_CY6_FUNGAL_2"/>
    <property type="match status" value="1"/>
</dbReference>
<feature type="region of interest" description="Disordered" evidence="3">
    <location>
        <begin position="43"/>
        <end position="106"/>
    </location>
</feature>
<dbReference type="GO" id="GO:0008270">
    <property type="term" value="F:zinc ion binding"/>
    <property type="evidence" value="ECO:0007669"/>
    <property type="project" value="InterPro"/>
</dbReference>
<comment type="subcellular location">
    <subcellularLocation>
        <location evidence="1">Nucleus</location>
    </subcellularLocation>
</comment>
<organism evidence="5 6">
    <name type="scientific">Fusarium solani</name>
    <name type="common">Filamentous fungus</name>
    <dbReference type="NCBI Taxonomy" id="169388"/>
    <lineage>
        <taxon>Eukaryota</taxon>
        <taxon>Fungi</taxon>
        <taxon>Dikarya</taxon>
        <taxon>Ascomycota</taxon>
        <taxon>Pezizomycotina</taxon>
        <taxon>Sordariomycetes</taxon>
        <taxon>Hypocreomycetidae</taxon>
        <taxon>Hypocreales</taxon>
        <taxon>Nectriaceae</taxon>
        <taxon>Fusarium</taxon>
        <taxon>Fusarium solani species complex</taxon>
    </lineage>
</organism>
<dbReference type="CDD" id="cd12148">
    <property type="entry name" value="fungal_TF_MHR"/>
    <property type="match status" value="1"/>
</dbReference>
<dbReference type="PROSITE" id="PS00463">
    <property type="entry name" value="ZN2_CY6_FUNGAL_1"/>
    <property type="match status" value="1"/>
</dbReference>
<dbReference type="InterPro" id="IPR050613">
    <property type="entry name" value="Sec_Metabolite_Reg"/>
</dbReference>
<gene>
    <name evidence="5" type="ORF">B0J15DRAFT_505973</name>
</gene>
<dbReference type="CDD" id="cd00067">
    <property type="entry name" value="GAL4"/>
    <property type="match status" value="1"/>
</dbReference>
<evidence type="ECO:0000256" key="2">
    <source>
        <dbReference type="ARBA" id="ARBA00023242"/>
    </source>
</evidence>
<dbReference type="InterPro" id="IPR036864">
    <property type="entry name" value="Zn2-C6_fun-type_DNA-bd_sf"/>
</dbReference>
<comment type="caution">
    <text evidence="5">The sequence shown here is derived from an EMBL/GenBank/DDBJ whole genome shotgun (WGS) entry which is preliminary data.</text>
</comment>
<dbReference type="EMBL" id="JAGTJS010000033">
    <property type="protein sequence ID" value="KAH7231455.1"/>
    <property type="molecule type" value="Genomic_DNA"/>
</dbReference>
<dbReference type="InterPro" id="IPR001138">
    <property type="entry name" value="Zn2Cys6_DnaBD"/>
</dbReference>
<keyword evidence="2" id="KW-0539">Nucleus</keyword>
<proteinExistence type="predicted"/>
<keyword evidence="6" id="KW-1185">Reference proteome</keyword>
<evidence type="ECO:0000256" key="3">
    <source>
        <dbReference type="SAM" id="MobiDB-lite"/>
    </source>
</evidence>
<dbReference type="GO" id="GO:0005634">
    <property type="term" value="C:nucleus"/>
    <property type="evidence" value="ECO:0007669"/>
    <property type="project" value="UniProtKB-SubCell"/>
</dbReference>
<dbReference type="AlphaFoldDB" id="A0A9P9G3I9"/>
<evidence type="ECO:0000313" key="6">
    <source>
        <dbReference type="Proteomes" id="UP000736672"/>
    </source>
</evidence>
<dbReference type="Proteomes" id="UP000736672">
    <property type="component" value="Unassembled WGS sequence"/>
</dbReference>
<dbReference type="SUPFAM" id="SSF57701">
    <property type="entry name" value="Zn2/Cys6 DNA-binding domain"/>
    <property type="match status" value="1"/>
</dbReference>
<dbReference type="OrthoDB" id="4898680at2759"/>
<dbReference type="PANTHER" id="PTHR31001:SF40">
    <property type="entry name" value="ZN(II)2CYS6 TRANSCRIPTION FACTOR (EUROFUNG)"/>
    <property type="match status" value="1"/>
</dbReference>
<accession>A0A9P9G3I9</accession>
<evidence type="ECO:0000313" key="5">
    <source>
        <dbReference type="EMBL" id="KAH7231455.1"/>
    </source>
</evidence>
<dbReference type="Gene3D" id="4.10.240.10">
    <property type="entry name" value="Zn(2)-C6 fungal-type DNA-binding domain"/>
    <property type="match status" value="1"/>
</dbReference>